<keyword evidence="7" id="KW-0564">Palmitate</keyword>
<comment type="caution">
    <text evidence="12">The sequence shown here is derived from an EMBL/GenBank/DDBJ whole genome shotgun (WGS) entry which is preliminary data.</text>
</comment>
<feature type="transmembrane region" description="Helical" evidence="10">
    <location>
        <begin position="144"/>
        <end position="163"/>
    </location>
</feature>
<organism evidence="12 13">
    <name type="scientific">Cloeon dipterum</name>
    <dbReference type="NCBI Taxonomy" id="197152"/>
    <lineage>
        <taxon>Eukaryota</taxon>
        <taxon>Metazoa</taxon>
        <taxon>Ecdysozoa</taxon>
        <taxon>Arthropoda</taxon>
        <taxon>Hexapoda</taxon>
        <taxon>Insecta</taxon>
        <taxon>Pterygota</taxon>
        <taxon>Palaeoptera</taxon>
        <taxon>Ephemeroptera</taxon>
        <taxon>Pisciforma</taxon>
        <taxon>Baetidae</taxon>
        <taxon>Cloeon</taxon>
    </lineage>
</organism>
<comment type="catalytic activity">
    <reaction evidence="10">
        <text>L-cysteinyl-[protein] + hexadecanoyl-CoA = S-hexadecanoyl-L-cysteinyl-[protein] + CoA</text>
        <dbReference type="Rhea" id="RHEA:36683"/>
        <dbReference type="Rhea" id="RHEA-COMP:10131"/>
        <dbReference type="Rhea" id="RHEA-COMP:11032"/>
        <dbReference type="ChEBI" id="CHEBI:29950"/>
        <dbReference type="ChEBI" id="CHEBI:57287"/>
        <dbReference type="ChEBI" id="CHEBI:57379"/>
        <dbReference type="ChEBI" id="CHEBI:74151"/>
        <dbReference type="EC" id="2.3.1.225"/>
    </reaction>
</comment>
<feature type="transmembrane region" description="Helical" evidence="10">
    <location>
        <begin position="189"/>
        <end position="213"/>
    </location>
</feature>
<gene>
    <name evidence="12" type="ORF">CLODIP_2_CD13266</name>
</gene>
<evidence type="ECO:0000256" key="6">
    <source>
        <dbReference type="ARBA" id="ARBA00023136"/>
    </source>
</evidence>
<keyword evidence="5" id="KW-0333">Golgi apparatus</keyword>
<comment type="domain">
    <text evidence="10">The DHHC domain is required for palmitoyltransferase activity.</text>
</comment>
<keyword evidence="6 10" id="KW-0472">Membrane</keyword>
<evidence type="ECO:0000256" key="10">
    <source>
        <dbReference type="RuleBase" id="RU079119"/>
    </source>
</evidence>
<comment type="similarity">
    <text evidence="10">Belongs to the DHHC palmitoyltransferase family.</text>
</comment>
<accession>A0A8S1CZL0</accession>
<dbReference type="GO" id="GO:0005794">
    <property type="term" value="C:Golgi apparatus"/>
    <property type="evidence" value="ECO:0007669"/>
    <property type="project" value="UniProtKB-SubCell"/>
</dbReference>
<keyword evidence="4 10" id="KW-1133">Transmembrane helix</keyword>
<keyword evidence="8" id="KW-0449">Lipoprotein</keyword>
<sequence>MYYIISCRYILHVTLRGSHLLGCLCDCEHVDEYFDRTMTGRSMPADIHLNMYRVLQDRCQILPSENFVFIVLLMLGNSLLCAARFTSTQAMGDEEGSNQACKVCRIKCPQDTMHCSICDHCVLRADYHCYWLDCCIGSKNVRKFLTGSMLTTCALFLYSYLVLTTACHPFLLMDSILVPDDCSDVFYDFYIALCFVGGAYSFIVAVILSIAIVRHLFLALLGYSLYEWSQIPSHEKRCCFRGSSKSKRLNSHV</sequence>
<keyword evidence="2 10" id="KW-0808">Transferase</keyword>
<dbReference type="PANTHER" id="PTHR22883">
    <property type="entry name" value="ZINC FINGER DHHC DOMAIN CONTAINING PROTEIN"/>
    <property type="match status" value="1"/>
</dbReference>
<dbReference type="PROSITE" id="PS50216">
    <property type="entry name" value="DHHC"/>
    <property type="match status" value="1"/>
</dbReference>
<dbReference type="GO" id="GO:0005783">
    <property type="term" value="C:endoplasmic reticulum"/>
    <property type="evidence" value="ECO:0007669"/>
    <property type="project" value="TreeGrafter"/>
</dbReference>
<dbReference type="Proteomes" id="UP000494165">
    <property type="component" value="Unassembled WGS sequence"/>
</dbReference>
<evidence type="ECO:0000313" key="12">
    <source>
        <dbReference type="EMBL" id="CAB3373372.1"/>
    </source>
</evidence>
<protein>
    <recommendedName>
        <fullName evidence="10">Palmitoyltransferase</fullName>
        <ecNumber evidence="10">2.3.1.225</ecNumber>
    </recommendedName>
</protein>
<evidence type="ECO:0000313" key="13">
    <source>
        <dbReference type="Proteomes" id="UP000494165"/>
    </source>
</evidence>
<dbReference type="GO" id="GO:0006612">
    <property type="term" value="P:protein targeting to membrane"/>
    <property type="evidence" value="ECO:0007669"/>
    <property type="project" value="TreeGrafter"/>
</dbReference>
<comment type="subcellular location">
    <subcellularLocation>
        <location evidence="1">Golgi apparatus</location>
        <location evidence="1">trans-Golgi network membrane</location>
        <topology evidence="1">Multi-pass membrane protein</topology>
    </subcellularLocation>
</comment>
<evidence type="ECO:0000259" key="11">
    <source>
        <dbReference type="Pfam" id="PF01529"/>
    </source>
</evidence>
<reference evidence="12 13" key="1">
    <citation type="submission" date="2020-04" db="EMBL/GenBank/DDBJ databases">
        <authorList>
            <person name="Alioto T."/>
            <person name="Alioto T."/>
            <person name="Gomez Garrido J."/>
        </authorList>
    </citation>
    <scope>NUCLEOTIDE SEQUENCE [LARGE SCALE GENOMIC DNA]</scope>
</reference>
<evidence type="ECO:0000256" key="2">
    <source>
        <dbReference type="ARBA" id="ARBA00022679"/>
    </source>
</evidence>
<name>A0A8S1CZL0_9INSE</name>
<evidence type="ECO:0000256" key="8">
    <source>
        <dbReference type="ARBA" id="ARBA00023288"/>
    </source>
</evidence>
<evidence type="ECO:0000256" key="5">
    <source>
        <dbReference type="ARBA" id="ARBA00023034"/>
    </source>
</evidence>
<dbReference type="InterPro" id="IPR039859">
    <property type="entry name" value="PFA4/ZDH16/20/ERF2-like"/>
</dbReference>
<dbReference type="InterPro" id="IPR001594">
    <property type="entry name" value="Palmitoyltrfase_DHHC"/>
</dbReference>
<proteinExistence type="inferred from homology"/>
<feature type="domain" description="Palmitoyltransferase DHHC" evidence="11">
    <location>
        <begin position="96"/>
        <end position="229"/>
    </location>
</feature>
<dbReference type="GO" id="GO:0019706">
    <property type="term" value="F:protein-cysteine S-palmitoyltransferase activity"/>
    <property type="evidence" value="ECO:0007669"/>
    <property type="project" value="UniProtKB-EC"/>
</dbReference>
<dbReference type="OrthoDB" id="430659at2759"/>
<dbReference type="PANTHER" id="PTHR22883:SF475">
    <property type="entry name" value="PALMITOYLTRANSFERASE ZDHHC23"/>
    <property type="match status" value="1"/>
</dbReference>
<evidence type="ECO:0000256" key="1">
    <source>
        <dbReference type="ARBA" id="ARBA00004166"/>
    </source>
</evidence>
<evidence type="ECO:0000256" key="4">
    <source>
        <dbReference type="ARBA" id="ARBA00022989"/>
    </source>
</evidence>
<keyword evidence="3 10" id="KW-0812">Transmembrane</keyword>
<dbReference type="Pfam" id="PF01529">
    <property type="entry name" value="DHHC"/>
    <property type="match status" value="1"/>
</dbReference>
<keyword evidence="9 10" id="KW-0012">Acyltransferase</keyword>
<dbReference type="AlphaFoldDB" id="A0A8S1CZL0"/>
<dbReference type="EMBL" id="CADEPI010000084">
    <property type="protein sequence ID" value="CAB3373372.1"/>
    <property type="molecule type" value="Genomic_DNA"/>
</dbReference>
<keyword evidence="13" id="KW-1185">Reference proteome</keyword>
<evidence type="ECO:0000256" key="9">
    <source>
        <dbReference type="ARBA" id="ARBA00023315"/>
    </source>
</evidence>
<evidence type="ECO:0000256" key="7">
    <source>
        <dbReference type="ARBA" id="ARBA00023139"/>
    </source>
</evidence>
<dbReference type="EC" id="2.3.1.225" evidence="10"/>
<evidence type="ECO:0000256" key="3">
    <source>
        <dbReference type="ARBA" id="ARBA00022692"/>
    </source>
</evidence>